<protein>
    <submittedName>
        <fullName evidence="1">Uncharacterized protein</fullName>
    </submittedName>
</protein>
<comment type="caution">
    <text evidence="1">The sequence shown here is derived from an EMBL/GenBank/DDBJ whole genome shotgun (WGS) entry which is preliminary data.</text>
</comment>
<evidence type="ECO:0000313" key="1">
    <source>
        <dbReference type="EMBL" id="KAI4829980.1"/>
    </source>
</evidence>
<keyword evidence="2" id="KW-1185">Reference proteome</keyword>
<dbReference type="EMBL" id="CM043787">
    <property type="protein sequence ID" value="KAI4829980.1"/>
    <property type="molecule type" value="Genomic_DNA"/>
</dbReference>
<reference evidence="1" key="1">
    <citation type="submission" date="2022-05" db="EMBL/GenBank/DDBJ databases">
        <title>Chromosome-level genome of Chaenocephalus aceratus.</title>
        <authorList>
            <person name="Park H."/>
        </authorList>
    </citation>
    <scope>NUCLEOTIDE SEQUENCE</scope>
    <source>
        <strain evidence="1">KU_202001</strain>
    </source>
</reference>
<accession>A0ACB9XTB6</accession>
<sequence>KESFCDADFLQTSASSHVLLWKTNDMPFKRGVPASPKEQAGGILALSGAVMHSMVAPCEVRWHHDTQRERLFSLLPSPLQ</sequence>
<gene>
    <name evidence="1" type="ORF">KUCAC02_001639</name>
</gene>
<name>A0ACB9XTB6_CHAAC</name>
<evidence type="ECO:0000313" key="2">
    <source>
        <dbReference type="Proteomes" id="UP001057452"/>
    </source>
</evidence>
<feature type="non-terminal residue" evidence="1">
    <location>
        <position position="80"/>
    </location>
</feature>
<feature type="non-terminal residue" evidence="1">
    <location>
        <position position="1"/>
    </location>
</feature>
<proteinExistence type="predicted"/>
<organism evidence="1 2">
    <name type="scientific">Chaenocephalus aceratus</name>
    <name type="common">Blackfin icefish</name>
    <name type="synonym">Chaenichthys aceratus</name>
    <dbReference type="NCBI Taxonomy" id="36190"/>
    <lineage>
        <taxon>Eukaryota</taxon>
        <taxon>Metazoa</taxon>
        <taxon>Chordata</taxon>
        <taxon>Craniata</taxon>
        <taxon>Vertebrata</taxon>
        <taxon>Euteleostomi</taxon>
        <taxon>Actinopterygii</taxon>
        <taxon>Neopterygii</taxon>
        <taxon>Teleostei</taxon>
        <taxon>Neoteleostei</taxon>
        <taxon>Acanthomorphata</taxon>
        <taxon>Eupercaria</taxon>
        <taxon>Perciformes</taxon>
        <taxon>Notothenioidei</taxon>
        <taxon>Channichthyidae</taxon>
        <taxon>Chaenocephalus</taxon>
    </lineage>
</organism>
<dbReference type="Proteomes" id="UP001057452">
    <property type="component" value="Chromosome 3"/>
</dbReference>